<evidence type="ECO:0000256" key="1">
    <source>
        <dbReference type="ARBA" id="ARBA00004273"/>
    </source>
</evidence>
<keyword evidence="4" id="KW-0109">Calcium transport</keyword>
<keyword evidence="16" id="KW-1185">Reference proteome</keyword>
<dbReference type="InterPro" id="IPR018247">
    <property type="entry name" value="EF_Hand_1_Ca_BS"/>
</dbReference>
<evidence type="ECO:0000256" key="8">
    <source>
        <dbReference type="ARBA" id="ARBA00022837"/>
    </source>
</evidence>
<keyword evidence="10" id="KW-0406">Ion transport</keyword>
<proteinExistence type="inferred from homology"/>
<dbReference type="InterPro" id="IPR002048">
    <property type="entry name" value="EF_hand_dom"/>
</dbReference>
<feature type="domain" description="EF-hand" evidence="14">
    <location>
        <begin position="163"/>
        <end position="198"/>
    </location>
</feature>
<dbReference type="PROSITE" id="PS50222">
    <property type="entry name" value="EF_HAND_2"/>
    <property type="match status" value="1"/>
</dbReference>
<keyword evidence="7" id="KW-0999">Mitochondrion inner membrane</keyword>
<dbReference type="SUPFAM" id="SSF47473">
    <property type="entry name" value="EF-hand"/>
    <property type="match status" value="1"/>
</dbReference>
<sequence>MNLKNSGHRSFSSSWQEVHSSLLVQFFGPNLNKQLSLESFLDFRQRLNCTILKYEFLHWSATDKQTGESKISDVDFAKMLLMHSRLSKTKQRKMIARVKRLCVRKPQYSTTGGFQFKEVLTFFEFLNELTDVETALQFYHLAGAAIDQATFRHIVHNVANKPLSDHMIDVIFNLFDEDQDGKLSYKEFVKVMKRRFKFGFANSRELGIFRRLNDVYSYFYNQIRQRM</sequence>
<evidence type="ECO:0000313" key="16">
    <source>
        <dbReference type="Proteomes" id="UP000270296"/>
    </source>
</evidence>
<dbReference type="CDD" id="cd15900">
    <property type="entry name" value="EFh_MICU"/>
    <property type="match status" value="1"/>
</dbReference>
<accession>A0A183IQA6</accession>
<evidence type="ECO:0000256" key="10">
    <source>
        <dbReference type="ARBA" id="ARBA00023065"/>
    </source>
</evidence>
<dbReference type="Pfam" id="PF13833">
    <property type="entry name" value="EF-hand_8"/>
    <property type="match status" value="1"/>
</dbReference>
<evidence type="ECO:0000256" key="7">
    <source>
        <dbReference type="ARBA" id="ARBA00022792"/>
    </source>
</evidence>
<evidence type="ECO:0000256" key="3">
    <source>
        <dbReference type="ARBA" id="ARBA00022448"/>
    </source>
</evidence>
<organism evidence="17">
    <name type="scientific">Soboliphyme baturini</name>
    <dbReference type="NCBI Taxonomy" id="241478"/>
    <lineage>
        <taxon>Eukaryota</taxon>
        <taxon>Metazoa</taxon>
        <taxon>Ecdysozoa</taxon>
        <taxon>Nematoda</taxon>
        <taxon>Enoplea</taxon>
        <taxon>Dorylaimia</taxon>
        <taxon>Dioctophymatida</taxon>
        <taxon>Dioctophymatoidea</taxon>
        <taxon>Soboliphymatidae</taxon>
        <taxon>Soboliphyme</taxon>
    </lineage>
</organism>
<evidence type="ECO:0000256" key="13">
    <source>
        <dbReference type="ARBA" id="ARBA00038333"/>
    </source>
</evidence>
<dbReference type="GO" id="GO:0051560">
    <property type="term" value="P:mitochondrial calcium ion homeostasis"/>
    <property type="evidence" value="ECO:0007669"/>
    <property type="project" value="TreeGrafter"/>
</dbReference>
<gene>
    <name evidence="15" type="ORF">SBAD_LOCUS5803</name>
</gene>
<dbReference type="OrthoDB" id="10056860at2759"/>
<comment type="subcellular location">
    <subcellularLocation>
        <location evidence="1">Mitochondrion inner membrane</location>
    </subcellularLocation>
    <subcellularLocation>
        <location evidence="2">Mitochondrion intermembrane space</location>
    </subcellularLocation>
</comment>
<evidence type="ECO:0000256" key="12">
    <source>
        <dbReference type="ARBA" id="ARBA00023136"/>
    </source>
</evidence>
<dbReference type="AlphaFoldDB" id="A0A183IQA6"/>
<dbReference type="GO" id="GO:1990246">
    <property type="term" value="C:uniplex complex"/>
    <property type="evidence" value="ECO:0007669"/>
    <property type="project" value="TreeGrafter"/>
</dbReference>
<reference evidence="15 16" key="2">
    <citation type="submission" date="2018-11" db="EMBL/GenBank/DDBJ databases">
        <authorList>
            <consortium name="Pathogen Informatics"/>
        </authorList>
    </citation>
    <scope>NUCLEOTIDE SEQUENCE [LARGE SCALE GENOMIC DNA]</scope>
</reference>
<keyword evidence="3" id="KW-0813">Transport</keyword>
<dbReference type="WBParaSite" id="SBAD_0000603301-mRNA-1">
    <property type="protein sequence ID" value="SBAD_0000603301-mRNA-1"/>
    <property type="gene ID" value="SBAD_0000603301"/>
</dbReference>
<dbReference type="PROSITE" id="PS00018">
    <property type="entry name" value="EF_HAND_1"/>
    <property type="match status" value="1"/>
</dbReference>
<keyword evidence="8" id="KW-0106">Calcium</keyword>
<evidence type="ECO:0000313" key="15">
    <source>
        <dbReference type="EMBL" id="VDP08343.1"/>
    </source>
</evidence>
<name>A0A183IQA6_9BILA</name>
<keyword evidence="11" id="KW-0496">Mitochondrion</keyword>
<dbReference type="PANTHER" id="PTHR12294">
    <property type="entry name" value="EF HAND DOMAIN FAMILY A1,A2-RELATED"/>
    <property type="match status" value="1"/>
</dbReference>
<dbReference type="SMART" id="SM00054">
    <property type="entry name" value="EFh"/>
    <property type="match status" value="1"/>
</dbReference>
<dbReference type="GO" id="GO:0005758">
    <property type="term" value="C:mitochondrial intermembrane space"/>
    <property type="evidence" value="ECO:0007669"/>
    <property type="project" value="UniProtKB-SubCell"/>
</dbReference>
<dbReference type="InterPro" id="IPR039800">
    <property type="entry name" value="MICU1/2/3"/>
</dbReference>
<dbReference type="InterPro" id="IPR011992">
    <property type="entry name" value="EF-hand-dom_pair"/>
</dbReference>
<dbReference type="PANTHER" id="PTHR12294:SF1">
    <property type="entry name" value="CALCIUM UPTAKE PROTEIN 1, MITOCHONDRIAL"/>
    <property type="match status" value="1"/>
</dbReference>
<evidence type="ECO:0000256" key="6">
    <source>
        <dbReference type="ARBA" id="ARBA00022737"/>
    </source>
</evidence>
<evidence type="ECO:0000256" key="5">
    <source>
        <dbReference type="ARBA" id="ARBA00022723"/>
    </source>
</evidence>
<keyword evidence="6" id="KW-0677">Repeat</keyword>
<comment type="similarity">
    <text evidence="13">Belongs to the MICU1 family. MICU1 subfamily.</text>
</comment>
<dbReference type="Gene3D" id="1.10.238.10">
    <property type="entry name" value="EF-hand"/>
    <property type="match status" value="1"/>
</dbReference>
<evidence type="ECO:0000256" key="11">
    <source>
        <dbReference type="ARBA" id="ARBA00023128"/>
    </source>
</evidence>
<dbReference type="Proteomes" id="UP000270296">
    <property type="component" value="Unassembled WGS sequence"/>
</dbReference>
<keyword evidence="12" id="KW-0472">Membrane</keyword>
<keyword evidence="9" id="KW-0809">Transit peptide</keyword>
<evidence type="ECO:0000259" key="14">
    <source>
        <dbReference type="PROSITE" id="PS50222"/>
    </source>
</evidence>
<keyword evidence="5" id="KW-0479">Metal-binding</keyword>
<evidence type="ECO:0000256" key="9">
    <source>
        <dbReference type="ARBA" id="ARBA00022946"/>
    </source>
</evidence>
<dbReference type="EMBL" id="UZAM01009257">
    <property type="protein sequence ID" value="VDP08343.1"/>
    <property type="molecule type" value="Genomic_DNA"/>
</dbReference>
<evidence type="ECO:0000256" key="4">
    <source>
        <dbReference type="ARBA" id="ARBA00022568"/>
    </source>
</evidence>
<evidence type="ECO:0000313" key="17">
    <source>
        <dbReference type="WBParaSite" id="SBAD_0000603301-mRNA-1"/>
    </source>
</evidence>
<dbReference type="GO" id="GO:0036444">
    <property type="term" value="P:calcium import into the mitochondrion"/>
    <property type="evidence" value="ECO:0007669"/>
    <property type="project" value="TreeGrafter"/>
</dbReference>
<reference evidence="17" key="1">
    <citation type="submission" date="2016-06" db="UniProtKB">
        <authorList>
            <consortium name="WormBaseParasite"/>
        </authorList>
    </citation>
    <scope>IDENTIFICATION</scope>
</reference>
<protein>
    <submittedName>
        <fullName evidence="17">EF-hand domain-containing protein</fullName>
    </submittedName>
</protein>
<dbReference type="GO" id="GO:0005509">
    <property type="term" value="F:calcium ion binding"/>
    <property type="evidence" value="ECO:0007669"/>
    <property type="project" value="InterPro"/>
</dbReference>
<evidence type="ECO:0000256" key="2">
    <source>
        <dbReference type="ARBA" id="ARBA00004569"/>
    </source>
</evidence>